<dbReference type="Pfam" id="PF13424">
    <property type="entry name" value="TPR_12"/>
    <property type="match status" value="2"/>
</dbReference>
<dbReference type="Proteomes" id="UP000305398">
    <property type="component" value="Chromosome"/>
</dbReference>
<evidence type="ECO:0000256" key="7">
    <source>
        <dbReference type="PROSITE-ProRule" id="PRU00339"/>
    </source>
</evidence>
<keyword evidence="9" id="KW-0472">Membrane</keyword>
<keyword evidence="3" id="KW-0597">Phosphoprotein</keyword>
<dbReference type="OrthoDB" id="9810447at2"/>
<evidence type="ECO:0000259" key="10">
    <source>
        <dbReference type="PROSITE" id="PS50109"/>
    </source>
</evidence>
<dbReference type="CDD" id="cd00075">
    <property type="entry name" value="HATPase"/>
    <property type="match status" value="1"/>
</dbReference>
<dbReference type="InterPro" id="IPR003661">
    <property type="entry name" value="HisK_dim/P_dom"/>
</dbReference>
<dbReference type="Gene3D" id="1.25.40.10">
    <property type="entry name" value="Tetratricopeptide repeat domain"/>
    <property type="match status" value="2"/>
</dbReference>
<name>A0A5B7ZVI7_9BACT</name>
<dbReference type="InterPro" id="IPR004358">
    <property type="entry name" value="Sig_transdc_His_kin-like_C"/>
</dbReference>
<dbReference type="EC" id="2.7.13.3" evidence="2"/>
<evidence type="ECO:0000313" key="11">
    <source>
        <dbReference type="EMBL" id="QDA59101.1"/>
    </source>
</evidence>
<dbReference type="SMART" id="SM00388">
    <property type="entry name" value="HisKA"/>
    <property type="match status" value="1"/>
</dbReference>
<gene>
    <name evidence="11" type="ORF">FHG12_02815</name>
</gene>
<keyword evidence="12" id="KW-1185">Reference proteome</keyword>
<sequence>MKLLSLLLSKSYYRLLLLGGTVVLLVAFLTVVFSYVQEQNLIAAPAPETAYQTSTQPAPLVTEASITLQQAKRNLQRAQVGSDPRKMAKAYLAVGSAHLSLRHYGRALLHFRRALRLQQQLGDAQGAATALSYLGHAQFVQGDTGQARDTYQKALVAFAKSRNSSGEARVFGLLGELYASQQAWPKALAAYERAFATWKVLGDDPEQVTALNRIGFAMAQQHHYSRALYYLHQALDGSSALHDSARTGRTFSTMGSIYQAMGSYELAAGFYKQAVQNMPVATPPGLRATTLQALATAHDSLHDQASAAHYLLEAIPAARLDRSKVLLSNLYQNLAAVYEHAHEYRKSVQALNQYNHLQDSTFAEQRSAQIAELQLRYETEKKEREIQLLTKNRQLQEAALYRQKILLYLLATAAVLLLTAVVALYRNRQQQLRINSLLARKNDSIQRQKEELDRINRTKDTLFSVISHDLRTPLSSLYSLLALINMGTVPTERMQAHTDRLTRMLDGTLRLLDNLLNWSASQMQGEGARSERLRLDALIEETQAFLLGDADRKNILLINEVREPSVVRADLNMTRLILRNLLSNAIKFTPEGGTVTVSAVRRSAMWEIAVTDTGVGIPVADQEKIFGADEPHSTLGTDKEKGTGLGLRLCKDFVERNGGELTFSSRVGWGSTFRFTLHTAQDSVSLHSLQTTEQEAQTESEANSAAG</sequence>
<dbReference type="Gene3D" id="1.10.287.130">
    <property type="match status" value="1"/>
</dbReference>
<feature type="domain" description="Histidine kinase" evidence="10">
    <location>
        <begin position="465"/>
        <end position="681"/>
    </location>
</feature>
<keyword evidence="4" id="KW-0808">Transferase</keyword>
<dbReference type="SUPFAM" id="SSF48452">
    <property type="entry name" value="TPR-like"/>
    <property type="match status" value="2"/>
</dbReference>
<dbReference type="InterPro" id="IPR036890">
    <property type="entry name" value="HATPase_C_sf"/>
</dbReference>
<organism evidence="11 12">
    <name type="scientific">Hymenobacter jejuensis</name>
    <dbReference type="NCBI Taxonomy" id="2502781"/>
    <lineage>
        <taxon>Bacteria</taxon>
        <taxon>Pseudomonadati</taxon>
        <taxon>Bacteroidota</taxon>
        <taxon>Cytophagia</taxon>
        <taxon>Cytophagales</taxon>
        <taxon>Hymenobacteraceae</taxon>
        <taxon>Hymenobacter</taxon>
    </lineage>
</organism>
<dbReference type="RefSeq" id="WP_139514176.1">
    <property type="nucleotide sequence ID" value="NZ_CP040896.1"/>
</dbReference>
<evidence type="ECO:0000256" key="6">
    <source>
        <dbReference type="ARBA" id="ARBA00023012"/>
    </source>
</evidence>
<feature type="transmembrane region" description="Helical" evidence="9">
    <location>
        <begin position="405"/>
        <end position="425"/>
    </location>
</feature>
<dbReference type="InterPro" id="IPR003594">
    <property type="entry name" value="HATPase_dom"/>
</dbReference>
<dbReference type="Pfam" id="PF00512">
    <property type="entry name" value="HisKA"/>
    <property type="match status" value="1"/>
</dbReference>
<dbReference type="PANTHER" id="PTHR43711">
    <property type="entry name" value="TWO-COMPONENT HISTIDINE KINASE"/>
    <property type="match status" value="1"/>
</dbReference>
<dbReference type="PRINTS" id="PR00344">
    <property type="entry name" value="BCTRLSENSOR"/>
</dbReference>
<dbReference type="Gene3D" id="3.30.565.10">
    <property type="entry name" value="Histidine kinase-like ATPase, C-terminal domain"/>
    <property type="match status" value="1"/>
</dbReference>
<keyword evidence="6" id="KW-0902">Two-component regulatory system</keyword>
<evidence type="ECO:0000256" key="2">
    <source>
        <dbReference type="ARBA" id="ARBA00012438"/>
    </source>
</evidence>
<dbReference type="KEGG" id="hyj:FHG12_02815"/>
<comment type="catalytic activity">
    <reaction evidence="1">
        <text>ATP + protein L-histidine = ADP + protein N-phospho-L-histidine.</text>
        <dbReference type="EC" id="2.7.13.3"/>
    </reaction>
</comment>
<dbReference type="SMART" id="SM00028">
    <property type="entry name" value="TPR"/>
    <property type="match status" value="7"/>
</dbReference>
<evidence type="ECO:0000256" key="3">
    <source>
        <dbReference type="ARBA" id="ARBA00022553"/>
    </source>
</evidence>
<accession>A0A5B7ZVI7</accession>
<dbReference type="Pfam" id="PF02518">
    <property type="entry name" value="HATPase_c"/>
    <property type="match status" value="1"/>
</dbReference>
<keyword evidence="9" id="KW-0812">Transmembrane</keyword>
<evidence type="ECO:0000256" key="1">
    <source>
        <dbReference type="ARBA" id="ARBA00000085"/>
    </source>
</evidence>
<evidence type="ECO:0000256" key="8">
    <source>
        <dbReference type="SAM" id="MobiDB-lite"/>
    </source>
</evidence>
<dbReference type="PROSITE" id="PS50005">
    <property type="entry name" value="TPR"/>
    <property type="match status" value="2"/>
</dbReference>
<protein>
    <recommendedName>
        <fullName evidence="2">histidine kinase</fullName>
        <ecNumber evidence="2">2.7.13.3</ecNumber>
    </recommendedName>
</protein>
<feature type="compositionally biased region" description="Low complexity" evidence="8">
    <location>
        <begin position="688"/>
        <end position="707"/>
    </location>
</feature>
<dbReference type="InterPro" id="IPR050736">
    <property type="entry name" value="Sensor_HK_Regulatory"/>
</dbReference>
<dbReference type="PROSITE" id="PS50109">
    <property type="entry name" value="HIS_KIN"/>
    <property type="match status" value="1"/>
</dbReference>
<dbReference type="SUPFAM" id="SSF55874">
    <property type="entry name" value="ATPase domain of HSP90 chaperone/DNA topoisomerase II/histidine kinase"/>
    <property type="match status" value="1"/>
</dbReference>
<dbReference type="InterPro" id="IPR011990">
    <property type="entry name" value="TPR-like_helical_dom_sf"/>
</dbReference>
<keyword evidence="9" id="KW-1133">Transmembrane helix</keyword>
<dbReference type="PANTHER" id="PTHR43711:SF29">
    <property type="entry name" value="HISTIDINE KINASE"/>
    <property type="match status" value="1"/>
</dbReference>
<dbReference type="SMART" id="SM00387">
    <property type="entry name" value="HATPase_c"/>
    <property type="match status" value="1"/>
</dbReference>
<dbReference type="InterPro" id="IPR019734">
    <property type="entry name" value="TPR_rpt"/>
</dbReference>
<evidence type="ECO:0000256" key="5">
    <source>
        <dbReference type="ARBA" id="ARBA00022777"/>
    </source>
</evidence>
<dbReference type="CDD" id="cd00082">
    <property type="entry name" value="HisKA"/>
    <property type="match status" value="1"/>
</dbReference>
<dbReference type="GO" id="GO:0000155">
    <property type="term" value="F:phosphorelay sensor kinase activity"/>
    <property type="evidence" value="ECO:0007669"/>
    <property type="project" value="InterPro"/>
</dbReference>
<keyword evidence="7" id="KW-0802">TPR repeat</keyword>
<dbReference type="EMBL" id="CP040896">
    <property type="protein sequence ID" value="QDA59101.1"/>
    <property type="molecule type" value="Genomic_DNA"/>
</dbReference>
<evidence type="ECO:0000313" key="12">
    <source>
        <dbReference type="Proteomes" id="UP000305398"/>
    </source>
</evidence>
<reference evidence="11 12" key="1">
    <citation type="submission" date="2019-06" db="EMBL/GenBank/DDBJ databases">
        <authorList>
            <person name="Srinivasan S."/>
        </authorList>
    </citation>
    <scope>NUCLEOTIDE SEQUENCE [LARGE SCALE GENOMIC DNA]</scope>
    <source>
        <strain evidence="11 12">17J68-5</strain>
    </source>
</reference>
<feature type="repeat" description="TPR" evidence="7">
    <location>
        <begin position="88"/>
        <end position="121"/>
    </location>
</feature>
<feature type="transmembrane region" description="Helical" evidence="9">
    <location>
        <begin position="12"/>
        <end position="36"/>
    </location>
</feature>
<evidence type="ECO:0000256" key="4">
    <source>
        <dbReference type="ARBA" id="ARBA00022679"/>
    </source>
</evidence>
<dbReference type="SUPFAM" id="SSF47384">
    <property type="entry name" value="Homodimeric domain of signal transducing histidine kinase"/>
    <property type="match status" value="1"/>
</dbReference>
<dbReference type="AlphaFoldDB" id="A0A5B7ZVI7"/>
<proteinExistence type="predicted"/>
<dbReference type="InterPro" id="IPR036097">
    <property type="entry name" value="HisK_dim/P_sf"/>
</dbReference>
<feature type="repeat" description="TPR" evidence="7">
    <location>
        <begin position="248"/>
        <end position="281"/>
    </location>
</feature>
<feature type="region of interest" description="Disordered" evidence="8">
    <location>
        <begin position="687"/>
        <end position="707"/>
    </location>
</feature>
<evidence type="ECO:0000256" key="9">
    <source>
        <dbReference type="SAM" id="Phobius"/>
    </source>
</evidence>
<dbReference type="InterPro" id="IPR005467">
    <property type="entry name" value="His_kinase_dom"/>
</dbReference>
<keyword evidence="5" id="KW-0418">Kinase</keyword>